<dbReference type="SUPFAM" id="SSF53474">
    <property type="entry name" value="alpha/beta-Hydrolases"/>
    <property type="match status" value="1"/>
</dbReference>
<proteinExistence type="predicted"/>
<name>A0A219B4L6_9SPHN</name>
<reference evidence="3" key="1">
    <citation type="submission" date="2017-05" db="EMBL/GenBank/DDBJ databases">
        <authorList>
            <person name="Lin X."/>
        </authorList>
    </citation>
    <scope>NUCLEOTIDE SEQUENCE [LARGE SCALE GENOMIC DNA]</scope>
    <source>
        <strain evidence="3">JLT2012</strain>
    </source>
</reference>
<evidence type="ECO:0000313" key="3">
    <source>
        <dbReference type="Proteomes" id="UP000198462"/>
    </source>
</evidence>
<dbReference type="OrthoDB" id="9787933at2"/>
<organism evidence="2 3">
    <name type="scientific">Pacificimonas flava</name>
    <dbReference type="NCBI Taxonomy" id="1234595"/>
    <lineage>
        <taxon>Bacteria</taxon>
        <taxon>Pseudomonadati</taxon>
        <taxon>Pseudomonadota</taxon>
        <taxon>Alphaproteobacteria</taxon>
        <taxon>Sphingomonadales</taxon>
        <taxon>Sphingosinicellaceae</taxon>
        <taxon>Pacificimonas</taxon>
    </lineage>
</organism>
<keyword evidence="3" id="KW-1185">Reference proteome</keyword>
<dbReference type="Gene3D" id="3.40.50.1820">
    <property type="entry name" value="alpha/beta hydrolase"/>
    <property type="match status" value="1"/>
</dbReference>
<gene>
    <name evidence="2" type="ORF">B5C34_07440</name>
</gene>
<dbReference type="InterPro" id="IPR029058">
    <property type="entry name" value="AB_hydrolase_fold"/>
</dbReference>
<comment type="caution">
    <text evidence="2">The sequence shown here is derived from an EMBL/GenBank/DDBJ whole genome shotgun (WGS) entry which is preliminary data.</text>
</comment>
<protein>
    <submittedName>
        <fullName evidence="2">Carboxymethylenebutenolidase</fullName>
    </submittedName>
</protein>
<dbReference type="RefSeq" id="WP_088712090.1">
    <property type="nucleotide sequence ID" value="NZ_NFZT01000001.1"/>
</dbReference>
<sequence length="238" mass="25789">MTRRHEAEIPAGSVTSKSLFVMPDADAPVPAVLILPQWSGRSPAEDSFAEKLAQLGYAGIACDLYGDGRRGTSQAENQALMQVLLDDRAELRRRLLDLMEAVGASPDIDSDRLGVAGFCFGGLCALDLARAGADIRCAASFHGLFSPPEGLDKPKIKATIAVYHGWDDPMVPPSDVTSLAKELSDRQADWYLMGFGHAVHAFTRPDAGDDTSAGIAYDAHADRRSWRDFTDLLEDRLQ</sequence>
<dbReference type="InterPro" id="IPR050261">
    <property type="entry name" value="FrsA_esterase"/>
</dbReference>
<dbReference type="InterPro" id="IPR002925">
    <property type="entry name" value="Dienelactn_hydro"/>
</dbReference>
<accession>A0A219B4L6</accession>
<feature type="domain" description="Dienelactone hydrolase" evidence="1">
    <location>
        <begin position="21"/>
        <end position="234"/>
    </location>
</feature>
<dbReference type="PANTHER" id="PTHR22946:SF0">
    <property type="entry name" value="DIENELACTONE HYDROLASE DOMAIN-CONTAINING PROTEIN"/>
    <property type="match status" value="1"/>
</dbReference>
<evidence type="ECO:0000259" key="1">
    <source>
        <dbReference type="Pfam" id="PF01738"/>
    </source>
</evidence>
<dbReference type="Pfam" id="PF01738">
    <property type="entry name" value="DLH"/>
    <property type="match status" value="1"/>
</dbReference>
<dbReference type="GO" id="GO:0016787">
    <property type="term" value="F:hydrolase activity"/>
    <property type="evidence" value="ECO:0007669"/>
    <property type="project" value="InterPro"/>
</dbReference>
<dbReference type="Proteomes" id="UP000198462">
    <property type="component" value="Unassembled WGS sequence"/>
</dbReference>
<dbReference type="PANTHER" id="PTHR22946">
    <property type="entry name" value="DIENELACTONE HYDROLASE DOMAIN-CONTAINING PROTEIN-RELATED"/>
    <property type="match status" value="1"/>
</dbReference>
<dbReference type="AlphaFoldDB" id="A0A219B4L6"/>
<evidence type="ECO:0000313" key="2">
    <source>
        <dbReference type="EMBL" id="OWV33305.1"/>
    </source>
</evidence>
<dbReference type="EMBL" id="NFZT01000001">
    <property type="protein sequence ID" value="OWV33305.1"/>
    <property type="molecule type" value="Genomic_DNA"/>
</dbReference>